<dbReference type="GO" id="GO:0016301">
    <property type="term" value="F:kinase activity"/>
    <property type="evidence" value="ECO:0007669"/>
    <property type="project" value="UniProtKB-KW"/>
</dbReference>
<dbReference type="OrthoDB" id="86470at2"/>
<evidence type="ECO:0000256" key="1">
    <source>
        <dbReference type="SAM" id="SignalP"/>
    </source>
</evidence>
<keyword evidence="2" id="KW-0808">Transferase</keyword>
<evidence type="ECO:0000313" key="3">
    <source>
        <dbReference type="Proteomes" id="UP000063275"/>
    </source>
</evidence>
<reference evidence="2 3" key="1">
    <citation type="submission" date="2015-11" db="EMBL/GenBank/DDBJ databases">
        <authorList>
            <person name="Zhang Y."/>
            <person name="Guo Z."/>
        </authorList>
    </citation>
    <scope>NUCLEOTIDE SEQUENCE [LARGE SCALE GENOMIC DNA]</scope>
    <source>
        <strain evidence="2 3">ChDC F174</strain>
    </source>
</reference>
<accession>A0A0S2ZLB7</accession>
<keyword evidence="1" id="KW-0732">Signal</keyword>
<name>A0A0S2ZLB7_9FUSO</name>
<protein>
    <submittedName>
        <fullName evidence="2">Phophatidylinositol-4-phosphate 5-kinase</fullName>
    </submittedName>
</protein>
<dbReference type="Proteomes" id="UP000063275">
    <property type="component" value="Chromosome"/>
</dbReference>
<dbReference type="Pfam" id="PF07661">
    <property type="entry name" value="MORN_2"/>
    <property type="match status" value="3"/>
</dbReference>
<dbReference type="EMBL" id="CP013331">
    <property type="protein sequence ID" value="ALQ39741.1"/>
    <property type="molecule type" value="Genomic_DNA"/>
</dbReference>
<organism evidence="2">
    <name type="scientific">Fusobacterium hwasookii ChDC F174</name>
    <dbReference type="NCBI Taxonomy" id="1307442"/>
    <lineage>
        <taxon>Bacteria</taxon>
        <taxon>Fusobacteriati</taxon>
        <taxon>Fusobacteriota</taxon>
        <taxon>Fusobacteriia</taxon>
        <taxon>Fusobacteriales</taxon>
        <taxon>Fusobacteriaceae</taxon>
        <taxon>Fusobacterium</taxon>
    </lineage>
</organism>
<dbReference type="Gene3D" id="2.20.110.10">
    <property type="entry name" value="Histone H3 K4-specific methyltransferase SET7/9 N-terminal domain"/>
    <property type="match status" value="1"/>
</dbReference>
<dbReference type="KEGG" id="fhw:RN87_04185"/>
<dbReference type="RefSeq" id="WP_005919121.1">
    <property type="nucleotide sequence ID" value="NZ_CP013331.1"/>
</dbReference>
<feature type="chain" id="PRO_5006608657" evidence="1">
    <location>
        <begin position="21"/>
        <end position="245"/>
    </location>
</feature>
<gene>
    <name evidence="2" type="ORF">RN87_04185</name>
</gene>
<dbReference type="InterPro" id="IPR011652">
    <property type="entry name" value="MORN_2"/>
</dbReference>
<sequence length="245" mass="29074">MKKILIILILILSVFSVANAHPFKSEKELYDYYAEIDKKIFTEKNKPIIRKKYPRKLTDKELEQEQIPFSLKRYTVDEIVGNNKLVYNAFNYQLMSISQINENNKEEGVIRTFDEDENLISIAYIENSKGVMGIYREYYPWGVVKNETPYYTSEINGKLKNYYPDGLLKEEYTYYNNKKEGLATMYYESGQKFAIENYKNDLKNGDYYMYYENGNLGMKAFFVNGKREGTIEFYEEDGKKIEKNK</sequence>
<feature type="signal peptide" evidence="1">
    <location>
        <begin position="1"/>
        <end position="20"/>
    </location>
</feature>
<proteinExistence type="predicted"/>
<dbReference type="AlphaFoldDB" id="A0A0S2ZLB7"/>
<keyword evidence="2" id="KW-0418">Kinase</keyword>
<evidence type="ECO:0000313" key="2">
    <source>
        <dbReference type="EMBL" id="ALQ39741.1"/>
    </source>
</evidence>
<dbReference type="Gene3D" id="3.90.930.1">
    <property type="match status" value="1"/>
</dbReference>
<dbReference type="SUPFAM" id="SSF82185">
    <property type="entry name" value="Histone H3 K4-specific methyltransferase SET7/9 N-terminal domain"/>
    <property type="match status" value="1"/>
</dbReference>